<sequence length="195" mass="22656">MICFTHCDRRFNHLSYKLDDEVNRRSLTNVPQKEWRQFSIVVNLHLFLASLLFISGCVCFCISLQFSTMFDEVNCSDGVNIFPPMLNMMGAFTGLFTLRTLHLKWPAFIHLLSCVISFPLNLITAIDLIANSFHWINYWTRYPEVSPIVEASDWASSFLWMDVAIGIIAVINDVLIAFIVFIYYQFWYSVRSTNP</sequence>
<dbReference type="OrthoDB" id="5771867at2759"/>
<accession>A0A2A6BG87</accession>
<dbReference type="Proteomes" id="UP000005239">
    <property type="component" value="Unassembled WGS sequence"/>
</dbReference>
<evidence type="ECO:0000313" key="1">
    <source>
        <dbReference type="EnsemblMetazoa" id="PPA36978.1"/>
    </source>
</evidence>
<name>A0A2A6BG87_PRIPA</name>
<evidence type="ECO:0000313" key="2">
    <source>
        <dbReference type="Proteomes" id="UP000005239"/>
    </source>
</evidence>
<reference evidence="1" key="2">
    <citation type="submission" date="2022-06" db="UniProtKB">
        <authorList>
            <consortium name="EnsemblMetazoa"/>
        </authorList>
    </citation>
    <scope>IDENTIFICATION</scope>
    <source>
        <strain evidence="1">PS312</strain>
    </source>
</reference>
<dbReference type="AlphaFoldDB" id="A0A2A6BG87"/>
<protein>
    <submittedName>
        <fullName evidence="1">Uncharacterized protein</fullName>
    </submittedName>
</protein>
<proteinExistence type="predicted"/>
<keyword evidence="2" id="KW-1185">Reference proteome</keyword>
<dbReference type="EnsemblMetazoa" id="PPA36978.1">
    <property type="protein sequence ID" value="PPA36978.1"/>
    <property type="gene ID" value="WBGene00275347"/>
</dbReference>
<organism evidence="1 2">
    <name type="scientific">Pristionchus pacificus</name>
    <name type="common">Parasitic nematode worm</name>
    <dbReference type="NCBI Taxonomy" id="54126"/>
    <lineage>
        <taxon>Eukaryota</taxon>
        <taxon>Metazoa</taxon>
        <taxon>Ecdysozoa</taxon>
        <taxon>Nematoda</taxon>
        <taxon>Chromadorea</taxon>
        <taxon>Rhabditida</taxon>
        <taxon>Rhabditina</taxon>
        <taxon>Diplogasteromorpha</taxon>
        <taxon>Diplogasteroidea</taxon>
        <taxon>Neodiplogasteridae</taxon>
        <taxon>Pristionchus</taxon>
    </lineage>
</organism>
<reference evidence="2" key="1">
    <citation type="journal article" date="2008" name="Nat. Genet.">
        <title>The Pristionchus pacificus genome provides a unique perspective on nematode lifestyle and parasitism.</title>
        <authorList>
            <person name="Dieterich C."/>
            <person name="Clifton S.W."/>
            <person name="Schuster L.N."/>
            <person name="Chinwalla A."/>
            <person name="Delehaunty K."/>
            <person name="Dinkelacker I."/>
            <person name="Fulton L."/>
            <person name="Fulton R."/>
            <person name="Godfrey J."/>
            <person name="Minx P."/>
            <person name="Mitreva M."/>
            <person name="Roeseler W."/>
            <person name="Tian H."/>
            <person name="Witte H."/>
            <person name="Yang S.P."/>
            <person name="Wilson R.K."/>
            <person name="Sommer R.J."/>
        </authorList>
    </citation>
    <scope>NUCLEOTIDE SEQUENCE [LARGE SCALE GENOMIC DNA]</scope>
    <source>
        <strain evidence="2">PS312</strain>
    </source>
</reference>
<accession>A0A8R1YRY8</accession>
<gene>
    <name evidence="1" type="primary">WBGene00275347</name>
</gene>